<dbReference type="Proteomes" id="UP000500857">
    <property type="component" value="Chromosome"/>
</dbReference>
<dbReference type="Pfam" id="PF02571">
    <property type="entry name" value="CbiJ"/>
    <property type="match status" value="1"/>
</dbReference>
<keyword evidence="3 4" id="KW-0560">Oxidoreductase</keyword>
<dbReference type="EC" id="1.3.1.106" evidence="4"/>
<dbReference type="NCBIfam" id="TIGR00715">
    <property type="entry name" value="precor6x_red"/>
    <property type="match status" value="1"/>
</dbReference>
<dbReference type="InterPro" id="IPR003723">
    <property type="entry name" value="Precorrin-6x_reduct"/>
</dbReference>
<evidence type="ECO:0000256" key="1">
    <source>
        <dbReference type="ARBA" id="ARBA00004953"/>
    </source>
</evidence>
<keyword evidence="5" id="KW-1185">Reference proteome</keyword>
<dbReference type="GO" id="GO:0009236">
    <property type="term" value="P:cobalamin biosynthetic process"/>
    <property type="evidence" value="ECO:0007669"/>
    <property type="project" value="UniProtKB-UniPathway"/>
</dbReference>
<organism evidence="4 5">
    <name type="scientific">Oxynema aestuarii AP17</name>
    <dbReference type="NCBI Taxonomy" id="2064643"/>
    <lineage>
        <taxon>Bacteria</taxon>
        <taxon>Bacillati</taxon>
        <taxon>Cyanobacteriota</taxon>
        <taxon>Cyanophyceae</taxon>
        <taxon>Oscillatoriophycideae</taxon>
        <taxon>Oscillatoriales</taxon>
        <taxon>Oscillatoriaceae</taxon>
        <taxon>Oxynema</taxon>
        <taxon>Oxynema aestuarii</taxon>
    </lineage>
</organism>
<gene>
    <name evidence="4" type="ORF">HCG48_21030</name>
</gene>
<dbReference type="EMBL" id="CP051167">
    <property type="protein sequence ID" value="QIZ72772.1"/>
    <property type="molecule type" value="Genomic_DNA"/>
</dbReference>
<evidence type="ECO:0000256" key="3">
    <source>
        <dbReference type="ARBA" id="ARBA00023002"/>
    </source>
</evidence>
<protein>
    <submittedName>
        <fullName evidence="4">Cobalt-precorrin-6A reductase</fullName>
        <ecNumber evidence="4">1.3.1.106</ecNumber>
    </submittedName>
</protein>
<proteinExistence type="predicted"/>
<accession>A0A6H1U1N2</accession>
<dbReference type="UniPathway" id="UPA00148"/>
<comment type="pathway">
    <text evidence="1">Cofactor biosynthesis; adenosylcobalamin biosynthesis.</text>
</comment>
<dbReference type="RefSeq" id="WP_168570919.1">
    <property type="nucleotide sequence ID" value="NZ_CP051167.1"/>
</dbReference>
<dbReference type="PANTHER" id="PTHR36925">
    <property type="entry name" value="COBALT-PRECORRIN-6A REDUCTASE"/>
    <property type="match status" value="1"/>
</dbReference>
<sequence>MNSSGYIWLVGGTRESAELARTLLAQGIAAIVSVTTESARSLYPPDPALSVWVGKLDRDRLPQFLGDRRIRAIVDASHPHAVEISQLAIAASREFALPYLRYERPEIPDREGDRVQYFDSFAALVAGETLAGHRVLLTIGYRYLSLFRPWQRRSTLFARILPSQTALQAALDAGFTGDRLIALRPPISLALERALWQQWQLTAVVTKASGSPGGEHIKRQLAAELGIDLLAIRRPQLDYPQQTQTIDRAIAFCHHYR</sequence>
<dbReference type="GO" id="GO:0016994">
    <property type="term" value="F:precorrin-6A reductase activity"/>
    <property type="evidence" value="ECO:0007669"/>
    <property type="project" value="InterPro"/>
</dbReference>
<name>A0A6H1U1N2_9CYAN</name>
<dbReference type="NCBIfam" id="NF005970">
    <property type="entry name" value="PRK08057.1-4"/>
    <property type="match status" value="1"/>
</dbReference>
<dbReference type="KEGG" id="oxy:HCG48_21030"/>
<evidence type="ECO:0000256" key="2">
    <source>
        <dbReference type="ARBA" id="ARBA00022573"/>
    </source>
</evidence>
<evidence type="ECO:0000313" key="5">
    <source>
        <dbReference type="Proteomes" id="UP000500857"/>
    </source>
</evidence>
<dbReference type="PANTHER" id="PTHR36925:SF1">
    <property type="entry name" value="COBALT-PRECORRIN-6A REDUCTASE"/>
    <property type="match status" value="1"/>
</dbReference>
<keyword evidence="2" id="KW-0169">Cobalamin biosynthesis</keyword>
<dbReference type="PROSITE" id="PS51014">
    <property type="entry name" value="COBK_CBIJ"/>
    <property type="match status" value="1"/>
</dbReference>
<evidence type="ECO:0000313" key="4">
    <source>
        <dbReference type="EMBL" id="QIZ72772.1"/>
    </source>
</evidence>
<reference evidence="4 5" key="1">
    <citation type="submission" date="2020-04" db="EMBL/GenBank/DDBJ databases">
        <authorList>
            <person name="Basu S."/>
            <person name="Maruthanayagam V."/>
            <person name="Chakraborty S."/>
            <person name="Pramanik A."/>
            <person name="Mukherjee J."/>
            <person name="Brink B."/>
        </authorList>
    </citation>
    <scope>NUCLEOTIDE SEQUENCE [LARGE SCALE GENOMIC DNA]</scope>
    <source>
        <strain evidence="4 5">AP17</strain>
    </source>
</reference>
<dbReference type="AlphaFoldDB" id="A0A6H1U1N2"/>